<dbReference type="PANTHER" id="PTHR47938:SF46">
    <property type="entry name" value="PENTACOTRIPEPTIDE-REPEAT REGION OF PRORP DOMAIN-CONTAINING PROTEIN"/>
    <property type="match status" value="1"/>
</dbReference>
<dbReference type="InterPro" id="IPR002885">
    <property type="entry name" value="PPR_rpt"/>
</dbReference>
<sequence>MPRPAPPARASCGHAPLPGGNCEPPPHPPPLPSLIKLGRAVTARHVDHLLAALLRRRRHRLLAALASQALANAVAPTPRTHLLAASALLDSARPRDAARRLALASCTASRRLWDALLRRACAGSADPAHALELLSAAVEDHGVVVAPSTYRVMVVGLCTRGEVDGALKVFDVMTGRGCQVDDRICSSIVSGFCRTGKARAGLDFYERVRRQFSGFDPGLVTLTSVVHAFGLEGRIGEMEELMQVMERKGMNADAVFYGSLVHGYMSRGFLTEGLRGHRSMLDKGITGDVINYTTVIDGLCREGSVEKVMGFLDEMERRDAKPNLVTYTSLVGGFCKRDRLEDAFSIVRKLEQTGVVVDEYVYSILIDSLCKMRDLARAFSLLTEMEDKGIKAGIVTYNALINGLCKVGDTEKAVEISKGVAADNFTYSTLLRGYINRDDAPGVMAIKGRLESSGISMDIVTCNVLIKALFMVKMVGDAWSLFHNMPKMGLDPNTITYHTIIDALCKVEEIDKALEFFHEYRKDPSFSSTAVHECLIKALCNGGKVDMADQIFNDLVQKKLKPNLLSCRKLIHAHFKEQGEHGVLDFICKVGELDICLFSSVCNYASAFLSNRNCCRAAMDAYKLLRTQAIAVTSKTCYKLFKSLHRNGNEEIIRSLLCEFIKIFGLNEPIMIKMLSSHLSKRSVSEAIWFSNNMDKSSVPVSVLRGAVYALKKQGEVLDACNFLKEAEKSGFPLDLAMYAIVVDGLCKGGYLEKALDLCESMKKEGLHPNIVIHNSVLSCLCQQGCLTEAFRLFDYLENSKILPTIITYAILIGALCREGLLEDAEQLFHKMSTKGIGPTTRVYNLLINGYCNFGLTEKALELLSHLEELFLLPDCFTIGAIINGLCLKGDIEAALCFFDEYCYKDIEPDFVGFMSLVKGLHAKGRIEESRGILREMFQCKEVVELINSVGDKIEAGSLVDLLCSACDQGRIDEIVTILNEVGLMLLSSSDSSSYDALVHLKKLQKAEGTYDSISGSGQLSPAAYEFSSNILHKGSGGIVQPMIDGDGSLSKTCDDTDIGYQNLLGKSFNDDFDSYYAAIASLCSKGEVLKANKAVEAMIQNSGSIW</sequence>
<reference evidence="6 7" key="1">
    <citation type="submission" date="2024-02" db="EMBL/GenBank/DDBJ databases">
        <title>High-quality chromosome-scale genome assembly of Pensacola bahiagrass (Paspalum notatum Flugge var. saurae).</title>
        <authorList>
            <person name="Vega J.M."/>
            <person name="Podio M."/>
            <person name="Orjuela J."/>
            <person name="Siena L.A."/>
            <person name="Pessino S.C."/>
            <person name="Combes M.C."/>
            <person name="Mariac C."/>
            <person name="Albertini E."/>
            <person name="Pupilli F."/>
            <person name="Ortiz J.P.A."/>
            <person name="Leblanc O."/>
        </authorList>
    </citation>
    <scope>NUCLEOTIDE SEQUENCE [LARGE SCALE GENOMIC DNA]</scope>
    <source>
        <strain evidence="6">R1</strain>
        <tissue evidence="6">Leaf</tissue>
    </source>
</reference>
<feature type="repeat" description="PPR" evidence="4">
    <location>
        <begin position="840"/>
        <end position="874"/>
    </location>
</feature>
<dbReference type="InterPro" id="IPR011990">
    <property type="entry name" value="TPR-like_helical_dom_sf"/>
</dbReference>
<comment type="similarity">
    <text evidence="1">Belongs to the PPR family. P subfamily.</text>
</comment>
<keyword evidence="2" id="KW-0677">Repeat</keyword>
<gene>
    <name evidence="6" type="ORF">U9M48_020252</name>
</gene>
<feature type="repeat" description="PPR" evidence="4">
    <location>
        <begin position="393"/>
        <end position="427"/>
    </location>
</feature>
<dbReference type="PROSITE" id="PS51375">
    <property type="entry name" value="PPR"/>
    <property type="match status" value="15"/>
</dbReference>
<accession>A0AAQ3WRH3</accession>
<keyword evidence="3" id="KW-0809">Transit peptide</keyword>
<feature type="repeat" description="PPR" evidence="4">
    <location>
        <begin position="458"/>
        <end position="492"/>
    </location>
</feature>
<feature type="repeat" description="PPR" evidence="4">
    <location>
        <begin position="218"/>
        <end position="252"/>
    </location>
</feature>
<feature type="repeat" description="PPR" evidence="4">
    <location>
        <begin position="805"/>
        <end position="839"/>
    </location>
</feature>
<feature type="repeat" description="PPR" evidence="4">
    <location>
        <begin position="253"/>
        <end position="287"/>
    </location>
</feature>
<dbReference type="GO" id="GO:0003729">
    <property type="term" value="F:mRNA binding"/>
    <property type="evidence" value="ECO:0007669"/>
    <property type="project" value="TreeGrafter"/>
</dbReference>
<name>A0AAQ3WRH3_PASNO</name>
<evidence type="ECO:0000256" key="2">
    <source>
        <dbReference type="ARBA" id="ARBA00022737"/>
    </source>
</evidence>
<feature type="repeat" description="PPR" evidence="4">
    <location>
        <begin position="875"/>
        <end position="909"/>
    </location>
</feature>
<feature type="repeat" description="PPR" evidence="4">
    <location>
        <begin position="146"/>
        <end position="180"/>
    </location>
</feature>
<keyword evidence="7" id="KW-1185">Reference proteome</keyword>
<dbReference type="Pfam" id="PF13041">
    <property type="entry name" value="PPR_2"/>
    <property type="match status" value="4"/>
</dbReference>
<dbReference type="Proteomes" id="UP001341281">
    <property type="component" value="Chromosome 04"/>
</dbReference>
<evidence type="ECO:0000256" key="4">
    <source>
        <dbReference type="PROSITE-ProRule" id="PRU00708"/>
    </source>
</evidence>
<dbReference type="PANTHER" id="PTHR47938">
    <property type="entry name" value="RESPIRATORY COMPLEX I CHAPERONE (CIA84), PUTATIVE (AFU_ORTHOLOGUE AFUA_2G06020)-RELATED"/>
    <property type="match status" value="1"/>
</dbReference>
<feature type="repeat" description="PPR" evidence="4">
    <location>
        <begin position="288"/>
        <end position="322"/>
    </location>
</feature>
<dbReference type="EMBL" id="CP144748">
    <property type="protein sequence ID" value="WVZ71698.1"/>
    <property type="molecule type" value="Genomic_DNA"/>
</dbReference>
<evidence type="ECO:0000256" key="1">
    <source>
        <dbReference type="ARBA" id="ARBA00007626"/>
    </source>
</evidence>
<protein>
    <recommendedName>
        <fullName evidence="8">Pentatricopeptide repeat-containing protein</fullName>
    </recommendedName>
</protein>
<organism evidence="6 7">
    <name type="scientific">Paspalum notatum var. saurae</name>
    <dbReference type="NCBI Taxonomy" id="547442"/>
    <lineage>
        <taxon>Eukaryota</taxon>
        <taxon>Viridiplantae</taxon>
        <taxon>Streptophyta</taxon>
        <taxon>Embryophyta</taxon>
        <taxon>Tracheophyta</taxon>
        <taxon>Spermatophyta</taxon>
        <taxon>Magnoliopsida</taxon>
        <taxon>Liliopsida</taxon>
        <taxon>Poales</taxon>
        <taxon>Poaceae</taxon>
        <taxon>PACMAD clade</taxon>
        <taxon>Panicoideae</taxon>
        <taxon>Andropogonodae</taxon>
        <taxon>Paspaleae</taxon>
        <taxon>Paspalinae</taxon>
        <taxon>Paspalum</taxon>
    </lineage>
</organism>
<feature type="repeat" description="PPR" evidence="4">
    <location>
        <begin position="358"/>
        <end position="392"/>
    </location>
</feature>
<dbReference type="Pfam" id="PF12854">
    <property type="entry name" value="PPR_1"/>
    <property type="match status" value="1"/>
</dbReference>
<feature type="region of interest" description="Disordered" evidence="5">
    <location>
        <begin position="1"/>
        <end position="31"/>
    </location>
</feature>
<feature type="repeat" description="PPR" evidence="4">
    <location>
        <begin position="528"/>
        <end position="562"/>
    </location>
</feature>
<dbReference type="AlphaFoldDB" id="A0AAQ3WRH3"/>
<feature type="repeat" description="PPR" evidence="4">
    <location>
        <begin position="735"/>
        <end position="769"/>
    </location>
</feature>
<evidence type="ECO:0008006" key="8">
    <source>
        <dbReference type="Google" id="ProtNLM"/>
    </source>
</evidence>
<feature type="repeat" description="PPR" evidence="4">
    <location>
        <begin position="323"/>
        <end position="357"/>
    </location>
</feature>
<dbReference type="Pfam" id="PF01535">
    <property type="entry name" value="PPR"/>
    <property type="match status" value="5"/>
</dbReference>
<evidence type="ECO:0000313" key="7">
    <source>
        <dbReference type="Proteomes" id="UP001341281"/>
    </source>
</evidence>
<feature type="repeat" description="PPR" evidence="4">
    <location>
        <begin position="493"/>
        <end position="523"/>
    </location>
</feature>
<dbReference type="NCBIfam" id="TIGR00756">
    <property type="entry name" value="PPR"/>
    <property type="match status" value="13"/>
</dbReference>
<feature type="repeat" description="PPR" evidence="4">
    <location>
        <begin position="770"/>
        <end position="804"/>
    </location>
</feature>
<proteinExistence type="inferred from homology"/>
<evidence type="ECO:0000256" key="3">
    <source>
        <dbReference type="ARBA" id="ARBA00022946"/>
    </source>
</evidence>
<dbReference type="Gene3D" id="1.25.40.10">
    <property type="entry name" value="Tetratricopeptide repeat domain"/>
    <property type="match status" value="7"/>
</dbReference>
<evidence type="ECO:0000256" key="5">
    <source>
        <dbReference type="SAM" id="MobiDB-lite"/>
    </source>
</evidence>
<evidence type="ECO:0000313" key="6">
    <source>
        <dbReference type="EMBL" id="WVZ71698.1"/>
    </source>
</evidence>